<organism evidence="1 2">
    <name type="scientific">Aaosphaeria arxii CBS 175.79</name>
    <dbReference type="NCBI Taxonomy" id="1450172"/>
    <lineage>
        <taxon>Eukaryota</taxon>
        <taxon>Fungi</taxon>
        <taxon>Dikarya</taxon>
        <taxon>Ascomycota</taxon>
        <taxon>Pezizomycotina</taxon>
        <taxon>Dothideomycetes</taxon>
        <taxon>Pleosporomycetidae</taxon>
        <taxon>Pleosporales</taxon>
        <taxon>Pleosporales incertae sedis</taxon>
        <taxon>Aaosphaeria</taxon>
    </lineage>
</organism>
<evidence type="ECO:0000313" key="1">
    <source>
        <dbReference type="EMBL" id="KAF2010507.1"/>
    </source>
</evidence>
<dbReference type="AlphaFoldDB" id="A0A6A5XCH2"/>
<dbReference type="RefSeq" id="XP_033378846.1">
    <property type="nucleotide sequence ID" value="XM_033531344.1"/>
</dbReference>
<name>A0A6A5XCH2_9PLEO</name>
<gene>
    <name evidence="1" type="ORF">BU24DRAFT_454864</name>
</gene>
<keyword evidence="2" id="KW-1185">Reference proteome</keyword>
<protein>
    <submittedName>
        <fullName evidence="1">Uncharacterized protein</fullName>
    </submittedName>
</protein>
<sequence>MALPAISSDEYAVHIQLNTSIEDRGYHSRNKGREIQRPGIVDDICQGLLVQARIDRIVHGTETEDGIPSSLIVFGFRFHGINRKRRLQKATITILFQDEEKDENEDPIPICLWPNGDFTLGETTEIDIEGTKGAEVAANAGTTYVGANSKKTWERKTSYRKTDRASLTGSIFLDTRVRDYGPANCVRLTVTENETAQTGLVTDLRAAVLVRRTSESRCFTARVKVDAEAHFLYDLVKGFRDILGFSPANDPIIFKPGKAHHYIRPATLAGFLEDKLAEAVDENNLNAQRLDKMAAVLGATALTASVEDLSN</sequence>
<dbReference type="EMBL" id="ML978076">
    <property type="protein sequence ID" value="KAF2010507.1"/>
    <property type="molecule type" value="Genomic_DNA"/>
</dbReference>
<evidence type="ECO:0000313" key="2">
    <source>
        <dbReference type="Proteomes" id="UP000799778"/>
    </source>
</evidence>
<accession>A0A6A5XCH2</accession>
<dbReference type="Proteomes" id="UP000799778">
    <property type="component" value="Unassembled WGS sequence"/>
</dbReference>
<proteinExistence type="predicted"/>
<dbReference type="OrthoDB" id="3796612at2759"/>
<dbReference type="GeneID" id="54288741"/>
<reference evidence="1" key="1">
    <citation type="journal article" date="2020" name="Stud. Mycol.">
        <title>101 Dothideomycetes genomes: a test case for predicting lifestyles and emergence of pathogens.</title>
        <authorList>
            <person name="Haridas S."/>
            <person name="Albert R."/>
            <person name="Binder M."/>
            <person name="Bloem J."/>
            <person name="Labutti K."/>
            <person name="Salamov A."/>
            <person name="Andreopoulos B."/>
            <person name="Baker S."/>
            <person name="Barry K."/>
            <person name="Bills G."/>
            <person name="Bluhm B."/>
            <person name="Cannon C."/>
            <person name="Castanera R."/>
            <person name="Culley D."/>
            <person name="Daum C."/>
            <person name="Ezra D."/>
            <person name="Gonzalez J."/>
            <person name="Henrissat B."/>
            <person name="Kuo A."/>
            <person name="Liang C."/>
            <person name="Lipzen A."/>
            <person name="Lutzoni F."/>
            <person name="Magnuson J."/>
            <person name="Mondo S."/>
            <person name="Nolan M."/>
            <person name="Ohm R."/>
            <person name="Pangilinan J."/>
            <person name="Park H.-J."/>
            <person name="Ramirez L."/>
            <person name="Alfaro M."/>
            <person name="Sun H."/>
            <person name="Tritt A."/>
            <person name="Yoshinaga Y."/>
            <person name="Zwiers L.-H."/>
            <person name="Turgeon B."/>
            <person name="Goodwin S."/>
            <person name="Spatafora J."/>
            <person name="Crous P."/>
            <person name="Grigoriev I."/>
        </authorList>
    </citation>
    <scope>NUCLEOTIDE SEQUENCE</scope>
    <source>
        <strain evidence="1">CBS 175.79</strain>
    </source>
</reference>